<dbReference type="Proteomes" id="UP001552299">
    <property type="component" value="Unassembled WGS sequence"/>
</dbReference>
<accession>A0ABD0UPU6</accession>
<evidence type="ECO:0000313" key="2">
    <source>
        <dbReference type="EMBL" id="KAL0914785.1"/>
    </source>
</evidence>
<evidence type="ECO:0000256" key="1">
    <source>
        <dbReference type="SAM" id="MobiDB-lite"/>
    </source>
</evidence>
<organism evidence="2 3">
    <name type="scientific">Dendrobium thyrsiflorum</name>
    <name type="common">Pinecone-like raceme dendrobium</name>
    <name type="synonym">Orchid</name>
    <dbReference type="NCBI Taxonomy" id="117978"/>
    <lineage>
        <taxon>Eukaryota</taxon>
        <taxon>Viridiplantae</taxon>
        <taxon>Streptophyta</taxon>
        <taxon>Embryophyta</taxon>
        <taxon>Tracheophyta</taxon>
        <taxon>Spermatophyta</taxon>
        <taxon>Magnoliopsida</taxon>
        <taxon>Liliopsida</taxon>
        <taxon>Asparagales</taxon>
        <taxon>Orchidaceae</taxon>
        <taxon>Epidendroideae</taxon>
        <taxon>Malaxideae</taxon>
        <taxon>Dendrobiinae</taxon>
        <taxon>Dendrobium</taxon>
    </lineage>
</organism>
<evidence type="ECO:0000313" key="3">
    <source>
        <dbReference type="Proteomes" id="UP001552299"/>
    </source>
</evidence>
<comment type="caution">
    <text evidence="2">The sequence shown here is derived from an EMBL/GenBank/DDBJ whole genome shotgun (WGS) entry which is preliminary data.</text>
</comment>
<feature type="region of interest" description="Disordered" evidence="1">
    <location>
        <begin position="88"/>
        <end position="107"/>
    </location>
</feature>
<proteinExistence type="predicted"/>
<sequence>MSSLSWWSSRMSGLSWWSGRTSGLRWWSGRTSGLKWWSGDTPVSGGGPTVVRQNSGAHSRISSSHFPVAFDVEEVAAFIFAILSQPSSLQSQPSSSQPSSSRIPSYQSHSTNVLKVIKVSFIKLNV</sequence>
<gene>
    <name evidence="2" type="ORF">M5K25_015164</name>
</gene>
<keyword evidence="3" id="KW-1185">Reference proteome</keyword>
<dbReference type="AlphaFoldDB" id="A0ABD0UPU6"/>
<protein>
    <submittedName>
        <fullName evidence="2">Uncharacterized protein</fullName>
    </submittedName>
</protein>
<reference evidence="2 3" key="1">
    <citation type="journal article" date="2024" name="Plant Biotechnol. J.">
        <title>Dendrobium thyrsiflorum genome and its molecular insights into genes involved in important horticultural traits.</title>
        <authorList>
            <person name="Chen B."/>
            <person name="Wang J.Y."/>
            <person name="Zheng P.J."/>
            <person name="Li K.L."/>
            <person name="Liang Y.M."/>
            <person name="Chen X.F."/>
            <person name="Zhang C."/>
            <person name="Zhao X."/>
            <person name="He X."/>
            <person name="Zhang G.Q."/>
            <person name="Liu Z.J."/>
            <person name="Xu Q."/>
        </authorList>
    </citation>
    <scope>NUCLEOTIDE SEQUENCE [LARGE SCALE GENOMIC DNA]</scope>
    <source>
        <strain evidence="2">GZMU011</strain>
    </source>
</reference>
<name>A0ABD0UPU6_DENTH</name>
<dbReference type="EMBL" id="JANQDX010000012">
    <property type="protein sequence ID" value="KAL0914785.1"/>
    <property type="molecule type" value="Genomic_DNA"/>
</dbReference>